<accession>A0A1J8QDP8</accession>
<keyword evidence="4" id="KW-1185">Reference proteome</keyword>
<dbReference type="OrthoDB" id="2423701at2759"/>
<reference evidence="3 4" key="1">
    <citation type="submission" date="2016-03" db="EMBL/GenBank/DDBJ databases">
        <title>Comparative genomics of the ectomycorrhizal sister species Rhizopogon vinicolor and Rhizopogon vesiculosus (Basidiomycota: Boletales) reveals a divergence of the mating type B locus.</title>
        <authorList>
            <person name="Mujic A.B."/>
            <person name="Kuo A."/>
            <person name="Tritt A."/>
            <person name="Lipzen A."/>
            <person name="Chen C."/>
            <person name="Johnson J."/>
            <person name="Sharma A."/>
            <person name="Barry K."/>
            <person name="Grigoriev I.V."/>
            <person name="Spatafora J.W."/>
        </authorList>
    </citation>
    <scope>NUCLEOTIDE SEQUENCE [LARGE SCALE GENOMIC DNA]</scope>
    <source>
        <strain evidence="3 4">AM-OR11-056</strain>
    </source>
</reference>
<dbReference type="SUPFAM" id="SSF48452">
    <property type="entry name" value="TPR-like"/>
    <property type="match status" value="1"/>
</dbReference>
<dbReference type="STRING" id="180088.A0A1J8QDP8"/>
<comment type="caution">
    <text evidence="3">The sequence shown here is derived from an EMBL/GenBank/DDBJ whole genome shotgun (WGS) entry which is preliminary data.</text>
</comment>
<dbReference type="PANTHER" id="PTHR22904">
    <property type="entry name" value="TPR REPEAT CONTAINING PROTEIN"/>
    <property type="match status" value="1"/>
</dbReference>
<dbReference type="Gene3D" id="1.25.40.10">
    <property type="entry name" value="Tetratricopeptide repeat domain"/>
    <property type="match status" value="1"/>
</dbReference>
<evidence type="ECO:0000313" key="4">
    <source>
        <dbReference type="Proteomes" id="UP000183567"/>
    </source>
</evidence>
<organism evidence="3 4">
    <name type="scientific">Rhizopogon vesiculosus</name>
    <dbReference type="NCBI Taxonomy" id="180088"/>
    <lineage>
        <taxon>Eukaryota</taxon>
        <taxon>Fungi</taxon>
        <taxon>Dikarya</taxon>
        <taxon>Basidiomycota</taxon>
        <taxon>Agaricomycotina</taxon>
        <taxon>Agaricomycetes</taxon>
        <taxon>Agaricomycetidae</taxon>
        <taxon>Boletales</taxon>
        <taxon>Suillineae</taxon>
        <taxon>Rhizopogonaceae</taxon>
        <taxon>Rhizopogon</taxon>
    </lineage>
</organism>
<dbReference type="InterPro" id="IPR011990">
    <property type="entry name" value="TPR-like_helical_dom_sf"/>
</dbReference>
<dbReference type="Proteomes" id="UP000183567">
    <property type="component" value="Unassembled WGS sequence"/>
</dbReference>
<keyword evidence="1" id="KW-0677">Repeat</keyword>
<dbReference type="PANTHER" id="PTHR22904:SF523">
    <property type="entry name" value="STRESS-INDUCED-PHOSPHOPROTEIN 1"/>
    <property type="match status" value="1"/>
</dbReference>
<evidence type="ECO:0000256" key="1">
    <source>
        <dbReference type="ARBA" id="ARBA00022737"/>
    </source>
</evidence>
<protein>
    <submittedName>
        <fullName evidence="3">Uncharacterized protein</fullName>
    </submittedName>
</protein>
<dbReference type="AlphaFoldDB" id="A0A1J8QDP8"/>
<sequence length="121" mass="12962">MDMSDEATKARCLDWSTGKYSAISSGCSPHLGVADLAASGDAALSASEYDRAIELYSAAIDLDSATDTIFANRCKAKLAKMLWEEALIDAQKVTELDPSSVLGYELKHAALHGGQRYTNTE</sequence>
<evidence type="ECO:0000313" key="3">
    <source>
        <dbReference type="EMBL" id="OJA19077.1"/>
    </source>
</evidence>
<dbReference type="EMBL" id="LVVM01001188">
    <property type="protein sequence ID" value="OJA19077.1"/>
    <property type="molecule type" value="Genomic_DNA"/>
</dbReference>
<gene>
    <name evidence="3" type="ORF">AZE42_03751</name>
</gene>
<evidence type="ECO:0000256" key="2">
    <source>
        <dbReference type="ARBA" id="ARBA00022803"/>
    </source>
</evidence>
<proteinExistence type="predicted"/>
<keyword evidence="2" id="KW-0802">TPR repeat</keyword>
<name>A0A1J8QDP8_9AGAM</name>
<dbReference type="GO" id="GO:0051879">
    <property type="term" value="F:Hsp90 protein binding"/>
    <property type="evidence" value="ECO:0007669"/>
    <property type="project" value="TreeGrafter"/>
</dbReference>